<dbReference type="PANTHER" id="PTHR23389">
    <property type="entry name" value="CHROMOSOME TRANSMISSION FIDELITY FACTOR 18"/>
    <property type="match status" value="1"/>
</dbReference>
<evidence type="ECO:0000313" key="3">
    <source>
        <dbReference type="EMBL" id="KAJ3177777.1"/>
    </source>
</evidence>
<name>A0AAD5TL33_9FUNG</name>
<dbReference type="EMBL" id="JADGJQ010000031">
    <property type="protein sequence ID" value="KAJ3177777.1"/>
    <property type="molecule type" value="Genomic_DNA"/>
</dbReference>
<dbReference type="PANTHER" id="PTHR23389:SF21">
    <property type="entry name" value="ATPASE FAMILY AAA DOMAIN-CONTAINING PROTEIN 5"/>
    <property type="match status" value="1"/>
</dbReference>
<sequence length="599" mass="63856">MQAWLDEWKAVRISAKKPADAKRQPETGLARPGPRRPPRGRRRKRGDSDSGESDLEIPSDNDDEYVVNPNGAESDSDAEGGRGRRYPQHVFLVGKPGCGKTSLVYSLAQFNGFDVLEMNAGQRRSGKDVATALGEAVDSQNIEQLSISGVAAGAMRLRLQTASASDSRQTSAASSRRSSISRVGAVGQAAAAAAVTPPEKKGKRSRKAGRTKEEKAAEAAAIKEARRKNFFAPAARQASNTTSRAEPVESSTPAAEQPAAPSATPQPPIEDCVQAPSNDCMEPVDPIDPLPPPPPAEMPNFEFNIEPPPPPPLPKPALSPSPAEQPPVATAEPTTEDTPNTAAAASADESHPQTAAPVLRRRLILVEDADFLCEADKGFWTTIVHLVRKSKCPIVFTCNEHPLTPSNPAMPDSARAGLRMGTRTVQMRGAGGGDAAAQLACFLHLVLLDGGTWPREPEAVAEIARNARGDVRRCLNRLVVDLRPSNGAATARLTFPRARADGSATSTLAGEENDDESDVSGGCLREFAVADFANVSLRASLPPLPPPRPSSSSRDFDWTTTREVLRGLRDLDLRFERTAVADVIRSSTAARAAYEQVIV</sequence>
<feature type="compositionally biased region" description="Polar residues" evidence="1">
    <location>
        <begin position="332"/>
        <end position="343"/>
    </location>
</feature>
<feature type="region of interest" description="Disordered" evidence="1">
    <location>
        <begin position="12"/>
        <end position="83"/>
    </location>
</feature>
<dbReference type="Pfam" id="PF00004">
    <property type="entry name" value="AAA"/>
    <property type="match status" value="1"/>
</dbReference>
<dbReference type="Gene3D" id="3.40.50.300">
    <property type="entry name" value="P-loop containing nucleotide triphosphate hydrolases"/>
    <property type="match status" value="2"/>
</dbReference>
<feature type="compositionally biased region" description="Pro residues" evidence="1">
    <location>
        <begin position="286"/>
        <end position="297"/>
    </location>
</feature>
<feature type="compositionally biased region" description="Basic residues" evidence="1">
    <location>
        <begin position="33"/>
        <end position="45"/>
    </location>
</feature>
<feature type="compositionally biased region" description="Low complexity" evidence="1">
    <location>
        <begin position="162"/>
        <end position="195"/>
    </location>
</feature>
<feature type="compositionally biased region" description="Basic and acidic residues" evidence="1">
    <location>
        <begin position="210"/>
        <end position="224"/>
    </location>
</feature>
<evidence type="ECO:0000256" key="1">
    <source>
        <dbReference type="SAM" id="MobiDB-lite"/>
    </source>
</evidence>
<dbReference type="InterPro" id="IPR003959">
    <property type="entry name" value="ATPase_AAA_core"/>
</dbReference>
<accession>A0AAD5TL33</accession>
<organism evidence="3 4">
    <name type="scientific">Geranomyces variabilis</name>
    <dbReference type="NCBI Taxonomy" id="109894"/>
    <lineage>
        <taxon>Eukaryota</taxon>
        <taxon>Fungi</taxon>
        <taxon>Fungi incertae sedis</taxon>
        <taxon>Chytridiomycota</taxon>
        <taxon>Chytridiomycota incertae sedis</taxon>
        <taxon>Chytridiomycetes</taxon>
        <taxon>Spizellomycetales</taxon>
        <taxon>Powellomycetaceae</taxon>
        <taxon>Geranomyces</taxon>
    </lineage>
</organism>
<proteinExistence type="predicted"/>
<feature type="compositionally biased region" description="Pro residues" evidence="1">
    <location>
        <begin position="306"/>
        <end position="325"/>
    </location>
</feature>
<comment type="caution">
    <text evidence="3">The sequence shown here is derived from an EMBL/GenBank/DDBJ whole genome shotgun (WGS) entry which is preliminary data.</text>
</comment>
<dbReference type="AlphaFoldDB" id="A0AAD5TL33"/>
<dbReference type="InterPro" id="IPR003593">
    <property type="entry name" value="AAA+_ATPase"/>
</dbReference>
<protein>
    <recommendedName>
        <fullName evidence="2">AAA+ ATPase domain-containing protein</fullName>
    </recommendedName>
</protein>
<feature type="region of interest" description="Disordered" evidence="1">
    <location>
        <begin position="161"/>
        <end position="354"/>
    </location>
</feature>
<feature type="compositionally biased region" description="Low complexity" evidence="1">
    <location>
        <begin position="249"/>
        <end position="263"/>
    </location>
</feature>
<dbReference type="GO" id="GO:0016887">
    <property type="term" value="F:ATP hydrolysis activity"/>
    <property type="evidence" value="ECO:0007669"/>
    <property type="project" value="InterPro"/>
</dbReference>
<gene>
    <name evidence="3" type="ORF">HDU87_004299</name>
</gene>
<dbReference type="GO" id="GO:0003677">
    <property type="term" value="F:DNA binding"/>
    <property type="evidence" value="ECO:0007669"/>
    <property type="project" value="TreeGrafter"/>
</dbReference>
<dbReference type="GO" id="GO:0005634">
    <property type="term" value="C:nucleus"/>
    <property type="evidence" value="ECO:0007669"/>
    <property type="project" value="TreeGrafter"/>
</dbReference>
<dbReference type="CDD" id="cd00009">
    <property type="entry name" value="AAA"/>
    <property type="match status" value="1"/>
</dbReference>
<evidence type="ECO:0000313" key="4">
    <source>
        <dbReference type="Proteomes" id="UP001212152"/>
    </source>
</evidence>
<dbReference type="GO" id="GO:0005524">
    <property type="term" value="F:ATP binding"/>
    <property type="evidence" value="ECO:0007669"/>
    <property type="project" value="InterPro"/>
</dbReference>
<dbReference type="SUPFAM" id="SSF52540">
    <property type="entry name" value="P-loop containing nucleoside triphosphate hydrolases"/>
    <property type="match status" value="1"/>
</dbReference>
<feature type="compositionally biased region" description="Acidic residues" evidence="1">
    <location>
        <begin position="49"/>
        <end position="65"/>
    </location>
</feature>
<dbReference type="Proteomes" id="UP001212152">
    <property type="component" value="Unassembled WGS sequence"/>
</dbReference>
<keyword evidence="4" id="KW-1185">Reference proteome</keyword>
<feature type="domain" description="AAA+ ATPase" evidence="2">
    <location>
        <begin position="86"/>
        <end position="432"/>
    </location>
</feature>
<reference evidence="3" key="1">
    <citation type="submission" date="2020-05" db="EMBL/GenBank/DDBJ databases">
        <title>Phylogenomic resolution of chytrid fungi.</title>
        <authorList>
            <person name="Stajich J.E."/>
            <person name="Amses K."/>
            <person name="Simmons R."/>
            <person name="Seto K."/>
            <person name="Myers J."/>
            <person name="Bonds A."/>
            <person name="Quandt C.A."/>
            <person name="Barry K."/>
            <person name="Liu P."/>
            <person name="Grigoriev I."/>
            <person name="Longcore J.E."/>
            <person name="James T.Y."/>
        </authorList>
    </citation>
    <scope>NUCLEOTIDE SEQUENCE</scope>
    <source>
        <strain evidence="3">JEL0379</strain>
    </source>
</reference>
<dbReference type="InterPro" id="IPR027417">
    <property type="entry name" value="P-loop_NTPase"/>
</dbReference>
<dbReference type="SMART" id="SM00382">
    <property type="entry name" value="AAA"/>
    <property type="match status" value="1"/>
</dbReference>
<evidence type="ECO:0000259" key="2">
    <source>
        <dbReference type="SMART" id="SM00382"/>
    </source>
</evidence>